<dbReference type="EMBL" id="AP025739">
    <property type="protein sequence ID" value="BDI33355.1"/>
    <property type="molecule type" value="Genomic_DNA"/>
</dbReference>
<evidence type="ECO:0000313" key="2">
    <source>
        <dbReference type="Proteomes" id="UP000287394"/>
    </source>
</evidence>
<keyword evidence="2" id="KW-1185">Reference proteome</keyword>
<protein>
    <submittedName>
        <fullName evidence="1">Uncharacterized protein</fullName>
    </submittedName>
</protein>
<name>A0A402CN91_9BACT</name>
<evidence type="ECO:0000313" key="1">
    <source>
        <dbReference type="EMBL" id="BDI33355.1"/>
    </source>
</evidence>
<gene>
    <name evidence="1" type="ORF">CCAX7_54060</name>
</gene>
<accession>A0A402CN91</accession>
<dbReference type="KEGG" id="ccot:CCAX7_54060"/>
<dbReference type="AlphaFoldDB" id="A0A402CN91"/>
<sequence>MGYASFHGGGQRIPIMSDGAEVVWTLTEWTRDALTIRDEMGRPVIFSRGTGVAIARENVWIRQPHLLKIERWILENALAEASQMLRYKDEEIAAAERKKLYWQRVIKSLTKRLNKLPDEVKDTPPKPATSKKSMQVADNVIDASAQFEKRKAQ</sequence>
<organism evidence="1 2">
    <name type="scientific">Capsulimonas corticalis</name>
    <dbReference type="NCBI Taxonomy" id="2219043"/>
    <lineage>
        <taxon>Bacteria</taxon>
        <taxon>Bacillati</taxon>
        <taxon>Armatimonadota</taxon>
        <taxon>Armatimonadia</taxon>
        <taxon>Capsulimonadales</taxon>
        <taxon>Capsulimonadaceae</taxon>
        <taxon>Capsulimonas</taxon>
    </lineage>
</organism>
<dbReference type="Proteomes" id="UP000287394">
    <property type="component" value="Chromosome"/>
</dbReference>
<reference evidence="1 2" key="1">
    <citation type="journal article" date="2019" name="Int. J. Syst. Evol. Microbiol.">
        <title>Capsulimonas corticalis gen. nov., sp. nov., an aerobic capsulated bacterium, of a novel bacterial order, Capsulimonadales ord. nov., of the class Armatimonadia of the phylum Armatimonadetes.</title>
        <authorList>
            <person name="Li J."/>
            <person name="Kudo C."/>
            <person name="Tonouchi A."/>
        </authorList>
    </citation>
    <scope>NUCLEOTIDE SEQUENCE [LARGE SCALE GENOMIC DNA]</scope>
    <source>
        <strain evidence="1 2">AX-7</strain>
    </source>
</reference>
<proteinExistence type="predicted"/>